<dbReference type="GO" id="GO:0030425">
    <property type="term" value="C:dendrite"/>
    <property type="evidence" value="ECO:0007669"/>
    <property type="project" value="TreeGrafter"/>
</dbReference>
<accession>A0A6J2UN69</accession>
<name>A0A6J2UN69_CHACN</name>
<keyword evidence="9 13" id="KW-0675">Receptor</keyword>
<evidence type="ECO:0000256" key="3">
    <source>
        <dbReference type="ARBA" id="ARBA00022553"/>
    </source>
</evidence>
<evidence type="ECO:0000256" key="4">
    <source>
        <dbReference type="ARBA" id="ARBA00022692"/>
    </source>
</evidence>
<evidence type="ECO:0000256" key="13">
    <source>
        <dbReference type="RuleBase" id="RU000688"/>
    </source>
</evidence>
<dbReference type="InterPro" id="IPR017452">
    <property type="entry name" value="GPCR_Rhodpsn_7TM"/>
</dbReference>
<dbReference type="InParanoid" id="A0A6J2UN69"/>
<feature type="compositionally biased region" description="Low complexity" evidence="15">
    <location>
        <begin position="237"/>
        <end position="259"/>
    </location>
</feature>
<evidence type="ECO:0000256" key="2">
    <source>
        <dbReference type="ARBA" id="ARBA00022475"/>
    </source>
</evidence>
<gene>
    <name evidence="18" type="primary">chrm1a</name>
</gene>
<keyword evidence="17" id="KW-1185">Reference proteome</keyword>
<proteinExistence type="inferred from homology"/>
<feature type="compositionally biased region" description="Polar residues" evidence="15">
    <location>
        <begin position="304"/>
        <end position="313"/>
    </location>
</feature>
<dbReference type="GO" id="GO:0007197">
    <property type="term" value="P:adenylate cyclase-inhibiting G protein-coupled acetylcholine receptor signaling pathway"/>
    <property type="evidence" value="ECO:0007669"/>
    <property type="project" value="TreeGrafter"/>
</dbReference>
<dbReference type="PROSITE" id="PS00237">
    <property type="entry name" value="G_PROTEIN_RECEP_F1_1"/>
    <property type="match status" value="1"/>
</dbReference>
<feature type="transmembrane region" description="Helical" evidence="14">
    <location>
        <begin position="31"/>
        <end position="55"/>
    </location>
</feature>
<keyword evidence="7 13" id="KW-0297">G-protein coupled receptor</keyword>
<dbReference type="GeneID" id="115805059"/>
<dbReference type="PROSITE" id="PS50262">
    <property type="entry name" value="G_PROTEIN_RECEP_F1_2"/>
    <property type="match status" value="1"/>
</dbReference>
<dbReference type="RefSeq" id="XP_030621403.1">
    <property type="nucleotide sequence ID" value="XM_030765543.1"/>
</dbReference>
<keyword evidence="6 14" id="KW-0770">Synapse</keyword>
<dbReference type="SUPFAM" id="SSF81321">
    <property type="entry name" value="Family A G protein-coupled receptor-like"/>
    <property type="match status" value="1"/>
</dbReference>
<evidence type="ECO:0000313" key="17">
    <source>
        <dbReference type="Proteomes" id="UP000504632"/>
    </source>
</evidence>
<evidence type="ECO:0000256" key="6">
    <source>
        <dbReference type="ARBA" id="ARBA00023018"/>
    </source>
</evidence>
<evidence type="ECO:0000256" key="5">
    <source>
        <dbReference type="ARBA" id="ARBA00022989"/>
    </source>
</evidence>
<feature type="region of interest" description="Disordered" evidence="15">
    <location>
        <begin position="303"/>
        <end position="324"/>
    </location>
</feature>
<dbReference type="Gene3D" id="1.20.1070.10">
    <property type="entry name" value="Rhodopsin 7-helix transmembrane proteins"/>
    <property type="match status" value="2"/>
</dbReference>
<feature type="compositionally biased region" description="Basic and acidic residues" evidence="15">
    <location>
        <begin position="271"/>
        <end position="280"/>
    </location>
</feature>
<dbReference type="PANTHER" id="PTHR24247">
    <property type="entry name" value="5-HYDROXYTRYPTAMINE RECEPTOR"/>
    <property type="match status" value="1"/>
</dbReference>
<dbReference type="SMART" id="SM01381">
    <property type="entry name" value="7TM_GPCR_Srsx"/>
    <property type="match status" value="1"/>
</dbReference>
<keyword evidence="11 13" id="KW-0807">Transducer</keyword>
<dbReference type="GO" id="GO:0007187">
    <property type="term" value="P:G protein-coupled receptor signaling pathway, coupled to cyclic nucleotide second messenger"/>
    <property type="evidence" value="ECO:0007669"/>
    <property type="project" value="TreeGrafter"/>
</dbReference>
<reference evidence="18" key="1">
    <citation type="submission" date="2025-08" db="UniProtKB">
        <authorList>
            <consortium name="RefSeq"/>
        </authorList>
    </citation>
    <scope>IDENTIFICATION</scope>
</reference>
<dbReference type="AlphaFoldDB" id="A0A6J2UN69"/>
<evidence type="ECO:0000256" key="7">
    <source>
        <dbReference type="ARBA" id="ARBA00023040"/>
    </source>
</evidence>
<evidence type="ECO:0000313" key="18">
    <source>
        <dbReference type="RefSeq" id="XP_030621403.1"/>
    </source>
</evidence>
<dbReference type="InterPro" id="IPR000276">
    <property type="entry name" value="GPCR_Rhodpsn"/>
</dbReference>
<feature type="transmembrane region" description="Helical" evidence="14">
    <location>
        <begin position="105"/>
        <end position="126"/>
    </location>
</feature>
<evidence type="ECO:0000256" key="12">
    <source>
        <dbReference type="ARBA" id="ARBA00023257"/>
    </source>
</evidence>
<dbReference type="OrthoDB" id="10071887at2759"/>
<comment type="similarity">
    <text evidence="14">Belongs to the G-protein coupled receptor 1 family. Muscarinic acetylcholine receptor subfamily.</text>
</comment>
<dbReference type="PRINTS" id="PR00237">
    <property type="entry name" value="GPCRRHODOPSN"/>
</dbReference>
<evidence type="ECO:0000256" key="9">
    <source>
        <dbReference type="ARBA" id="ARBA00023170"/>
    </source>
</evidence>
<feature type="compositionally biased region" description="Basic and acidic residues" evidence="15">
    <location>
        <begin position="314"/>
        <end position="324"/>
    </location>
</feature>
<keyword evidence="2 14" id="KW-1003">Cell membrane</keyword>
<keyword evidence="12 14" id="KW-0628">Postsynaptic cell membrane</keyword>
<keyword evidence="8 14" id="KW-0472">Membrane</keyword>
<evidence type="ECO:0000256" key="8">
    <source>
        <dbReference type="ARBA" id="ARBA00023136"/>
    </source>
</evidence>
<dbReference type="GO" id="GO:0045211">
    <property type="term" value="C:postsynaptic membrane"/>
    <property type="evidence" value="ECO:0007669"/>
    <property type="project" value="UniProtKB-SubCell"/>
</dbReference>
<dbReference type="InterPro" id="IPR000995">
    <property type="entry name" value="Musac_Ach_rcpt"/>
</dbReference>
<dbReference type="PANTHER" id="PTHR24247:SF182">
    <property type="entry name" value="MUSCARINIC ACETYLCHOLINE RECEPTOR M1"/>
    <property type="match status" value="1"/>
</dbReference>
<keyword evidence="5 14" id="KW-1133">Transmembrane helix</keyword>
<dbReference type="Proteomes" id="UP000504632">
    <property type="component" value="Chromosome 2"/>
</dbReference>
<evidence type="ECO:0000259" key="16">
    <source>
        <dbReference type="PROSITE" id="PS50262"/>
    </source>
</evidence>
<evidence type="ECO:0000256" key="15">
    <source>
        <dbReference type="SAM" id="MobiDB-lite"/>
    </source>
</evidence>
<comment type="caution">
    <text evidence="14">Lacks conserved residue(s) required for the propagation of feature annotation.</text>
</comment>
<evidence type="ECO:0000256" key="14">
    <source>
        <dbReference type="RuleBase" id="RU361191"/>
    </source>
</evidence>
<feature type="domain" description="G-protein coupled receptors family 1 profile" evidence="16">
    <location>
        <begin position="47"/>
        <end position="459"/>
    </location>
</feature>
<keyword evidence="3" id="KW-0597">Phosphoprotein</keyword>
<dbReference type="GO" id="GO:0004993">
    <property type="term" value="F:G protein-coupled serotonin receptor activity"/>
    <property type="evidence" value="ECO:0007669"/>
    <property type="project" value="TreeGrafter"/>
</dbReference>
<dbReference type="FunFam" id="1.20.1070.10:FF:000047">
    <property type="entry name" value="Muscarinic acetylcholine receptor"/>
    <property type="match status" value="1"/>
</dbReference>
<dbReference type="CDD" id="cd15049">
    <property type="entry name" value="7tmA_mAChR"/>
    <property type="match status" value="1"/>
</dbReference>
<comment type="function">
    <text evidence="1">The muscarinic acetylcholine receptor mediates various cellular responses, including inhibition of adenylate cyclase, breakdown of phosphoinositides and modulation of potassium channels through the action of G proteins. Primary transducing effect is Pi turnover.</text>
</comment>
<feature type="region of interest" description="Disordered" evidence="15">
    <location>
        <begin position="232"/>
        <end position="281"/>
    </location>
</feature>
<comment type="subcellular location">
    <subcellularLocation>
        <location evidence="14">Cell membrane</location>
        <topology evidence="14">Multi-pass membrane protein</topology>
    </subcellularLocation>
    <subcellularLocation>
        <location evidence="14">Postsynaptic cell membrane</location>
        <topology evidence="14">Multi-pass membrane protein</topology>
    </subcellularLocation>
</comment>
<evidence type="ECO:0000256" key="11">
    <source>
        <dbReference type="ARBA" id="ARBA00023224"/>
    </source>
</evidence>
<feature type="transmembrane region" description="Helical" evidence="14">
    <location>
        <begin position="147"/>
        <end position="172"/>
    </location>
</feature>
<protein>
    <recommendedName>
        <fullName evidence="14">Muscarinic acetylcholine receptor</fullName>
    </recommendedName>
</protein>
<organism evidence="17 18">
    <name type="scientific">Chanos chanos</name>
    <name type="common">Milkfish</name>
    <name type="synonym">Mugil chanos</name>
    <dbReference type="NCBI Taxonomy" id="29144"/>
    <lineage>
        <taxon>Eukaryota</taxon>
        <taxon>Metazoa</taxon>
        <taxon>Chordata</taxon>
        <taxon>Craniata</taxon>
        <taxon>Vertebrata</taxon>
        <taxon>Euteleostomi</taxon>
        <taxon>Actinopterygii</taxon>
        <taxon>Neopterygii</taxon>
        <taxon>Teleostei</taxon>
        <taxon>Ostariophysi</taxon>
        <taxon>Gonorynchiformes</taxon>
        <taxon>Chanidae</taxon>
        <taxon>Chanos</taxon>
    </lineage>
</organism>
<dbReference type="CTD" id="792708"/>
<feature type="transmembrane region" description="Helical" evidence="14">
    <location>
        <begin position="192"/>
        <end position="214"/>
    </location>
</feature>
<feature type="transmembrane region" description="Helical" evidence="14">
    <location>
        <begin position="67"/>
        <end position="93"/>
    </location>
</feature>
<evidence type="ECO:0000256" key="10">
    <source>
        <dbReference type="ARBA" id="ARBA00023180"/>
    </source>
</evidence>
<dbReference type="PRINTS" id="PR00243">
    <property type="entry name" value="MUSCARINICR"/>
</dbReference>
<feature type="transmembrane region" description="Helical" evidence="14">
    <location>
        <begin position="404"/>
        <end position="422"/>
    </location>
</feature>
<keyword evidence="4 13" id="KW-0812">Transmembrane</keyword>
<sequence>MLNISTASLNLSNYCNGTAEPALDPVTWEGAMITLITVPLSLLTIIGNILVIISFRINPQLRTVSNYFLLSLAIADLILGTVSMNLYTTYILIGRWILGNLACDVWLAVDYVASNASVMNLLAISFDRYLSVTRPLTYRATRTPRRAAVMITLAWVVSLILWAPAILFWQYIVGERTVPEGQCFIQFLSEPVITFGTAIAAFYLPVTVMMVLYWRIYRKTEKRSQQLAGLIGSEGRNTSTTSQNSSRQQSHSGSSNTSSFGEAQIQINAEPKPKRYQSRDRRGKLCPVLARCATAWWNRRQGDTKTTSQTGSYNREDSRDENDKFPHIPLVRISSSQNCANDSQEEACPSLGMCQTDSQLFLDPTFSASGSRSAAGAQRASIVAAAASKSRKAKTSTLIREKKAARTLCAILLAFIITWTPYNIMVLVSTFCENCVPERLWQLGYWLCYVNSTANPVCYALCNTHFRDTFKALLLCRWREEMKRRRWAQPGGGW</sequence>
<dbReference type="Pfam" id="PF00001">
    <property type="entry name" value="7tm_1"/>
    <property type="match status" value="1"/>
</dbReference>
<evidence type="ECO:0000256" key="1">
    <source>
        <dbReference type="ARBA" id="ARBA00003336"/>
    </source>
</evidence>
<dbReference type="GO" id="GO:0016907">
    <property type="term" value="F:G protein-coupled acetylcholine receptor activity"/>
    <property type="evidence" value="ECO:0007669"/>
    <property type="project" value="UniProtKB-UniRule"/>
</dbReference>
<keyword evidence="10" id="KW-0325">Glycoprotein</keyword>